<sequence>MQTTKISLDRKLFLKKNTVAKLSSTQTDVVEGPVAVSAPYRTAFSTAETPMRCYPCCKEPILTFGGTCRN</sequence>
<evidence type="ECO:0000313" key="1">
    <source>
        <dbReference type="EMBL" id="NSL90943.1"/>
    </source>
</evidence>
<evidence type="ECO:0008006" key="3">
    <source>
        <dbReference type="Google" id="ProtNLM"/>
    </source>
</evidence>
<accession>A0A9Q5D4N8</accession>
<dbReference type="InterPro" id="IPR058238">
    <property type="entry name" value="Lant_leader_dom"/>
</dbReference>
<keyword evidence="2" id="KW-1185">Reference proteome</keyword>
<reference evidence="1" key="1">
    <citation type="submission" date="2020-05" db="EMBL/GenBank/DDBJ databases">
        <title>Chitinophaga laudate sp. nov., isolated from a tropical peat swamp.</title>
        <authorList>
            <person name="Goh C.B.S."/>
            <person name="Lee M.S."/>
            <person name="Parimannan S."/>
            <person name="Pasbakhsh P."/>
            <person name="Yule C.M."/>
            <person name="Rajandas H."/>
            <person name="Loke S."/>
            <person name="Croft L."/>
            <person name="Tan J.B.L."/>
        </authorList>
    </citation>
    <scope>NUCLEOTIDE SEQUENCE</scope>
    <source>
        <strain evidence="1">Mgbs1</strain>
    </source>
</reference>
<evidence type="ECO:0000313" key="2">
    <source>
        <dbReference type="Proteomes" id="UP000281028"/>
    </source>
</evidence>
<proteinExistence type="predicted"/>
<dbReference type="EMBL" id="RIAR02000001">
    <property type="protein sequence ID" value="NSL90943.1"/>
    <property type="molecule type" value="Genomic_DNA"/>
</dbReference>
<gene>
    <name evidence="1" type="ORF">ECE50_029230</name>
</gene>
<dbReference type="RefSeq" id="WP_160717356.1">
    <property type="nucleotide sequence ID" value="NZ_JAABOK010000018.1"/>
</dbReference>
<dbReference type="Proteomes" id="UP000281028">
    <property type="component" value="Unassembled WGS sequence"/>
</dbReference>
<protein>
    <recommendedName>
        <fullName evidence="3">Class I lanthipeptide</fullName>
    </recommendedName>
</protein>
<organism evidence="1 2">
    <name type="scientific">Chitinophaga solisilvae</name>
    <dbReference type="NCBI Taxonomy" id="1233460"/>
    <lineage>
        <taxon>Bacteria</taxon>
        <taxon>Pseudomonadati</taxon>
        <taxon>Bacteroidota</taxon>
        <taxon>Chitinophagia</taxon>
        <taxon>Chitinophagales</taxon>
        <taxon>Chitinophagaceae</taxon>
        <taxon>Chitinophaga</taxon>
    </lineage>
</organism>
<dbReference type="AlphaFoldDB" id="A0A9Q5D4N8"/>
<name>A0A9Q5D4N8_9BACT</name>
<comment type="caution">
    <text evidence="1">The sequence shown here is derived from an EMBL/GenBank/DDBJ whole genome shotgun (WGS) entry which is preliminary data.</text>
</comment>
<dbReference type="NCBIfam" id="NF038153">
    <property type="entry name" value="lant_leader_L1a"/>
    <property type="match status" value="1"/>
</dbReference>